<reference evidence="14" key="1">
    <citation type="journal article" date="2019" name="Int. J. Syst. Evol. Microbiol.">
        <title>The Global Catalogue of Microorganisms (GCM) 10K type strain sequencing project: providing services to taxonomists for standard genome sequencing and annotation.</title>
        <authorList>
            <consortium name="The Broad Institute Genomics Platform"/>
            <consortium name="The Broad Institute Genome Sequencing Center for Infectious Disease"/>
            <person name="Wu L."/>
            <person name="Ma J."/>
        </authorList>
    </citation>
    <scope>NUCLEOTIDE SEQUENCE [LARGE SCALE GENOMIC DNA]</scope>
    <source>
        <strain evidence="14">JCM 17808</strain>
    </source>
</reference>
<keyword evidence="8 10" id="KW-0234">DNA repair</keyword>
<dbReference type="Proteomes" id="UP001500642">
    <property type="component" value="Unassembled WGS sequence"/>
</dbReference>
<accession>A0ABP8J7N6</accession>
<name>A0ABP8J7N6_9MICO</name>
<keyword evidence="9 10" id="KW-0326">Glycosidase</keyword>
<keyword evidence="3 10" id="KW-0479">Metal-binding</keyword>
<feature type="binding site" evidence="10">
    <location>
        <position position="215"/>
    </location>
    <ligand>
        <name>[4Fe-4S] cluster</name>
        <dbReference type="ChEBI" id="CHEBI:49883"/>
    </ligand>
</feature>
<feature type="domain" description="HhH-GPD" evidence="12">
    <location>
        <begin position="56"/>
        <end position="203"/>
    </location>
</feature>
<dbReference type="InterPro" id="IPR011257">
    <property type="entry name" value="DNA_glycosylase"/>
</dbReference>
<comment type="similarity">
    <text evidence="1 10">Belongs to the Nth/MutY family.</text>
</comment>
<gene>
    <name evidence="10" type="primary">nth</name>
    <name evidence="13" type="ORF">GCM10023167_08860</name>
</gene>
<dbReference type="PANTHER" id="PTHR10359">
    <property type="entry name" value="A/G-SPECIFIC ADENINE GLYCOSYLASE/ENDONUCLEASE III"/>
    <property type="match status" value="1"/>
</dbReference>
<dbReference type="Gene3D" id="1.10.1670.10">
    <property type="entry name" value="Helix-hairpin-Helix base-excision DNA repair enzymes (C-terminal)"/>
    <property type="match status" value="1"/>
</dbReference>
<evidence type="ECO:0000256" key="2">
    <source>
        <dbReference type="ARBA" id="ARBA00022485"/>
    </source>
</evidence>
<evidence type="ECO:0000313" key="13">
    <source>
        <dbReference type="EMBL" id="GAA4386202.1"/>
    </source>
</evidence>
<dbReference type="EMBL" id="BAABGL010000004">
    <property type="protein sequence ID" value="GAA4386202.1"/>
    <property type="molecule type" value="Genomic_DNA"/>
</dbReference>
<evidence type="ECO:0000256" key="1">
    <source>
        <dbReference type="ARBA" id="ARBA00008343"/>
    </source>
</evidence>
<evidence type="ECO:0000256" key="11">
    <source>
        <dbReference type="SAM" id="MobiDB-lite"/>
    </source>
</evidence>
<keyword evidence="10" id="KW-0456">Lyase</keyword>
<evidence type="ECO:0000256" key="7">
    <source>
        <dbReference type="ARBA" id="ARBA00023014"/>
    </source>
</evidence>
<evidence type="ECO:0000256" key="5">
    <source>
        <dbReference type="ARBA" id="ARBA00022801"/>
    </source>
</evidence>
<dbReference type="SMART" id="SM00478">
    <property type="entry name" value="ENDO3c"/>
    <property type="match status" value="1"/>
</dbReference>
<evidence type="ECO:0000256" key="8">
    <source>
        <dbReference type="ARBA" id="ARBA00023204"/>
    </source>
</evidence>
<protein>
    <recommendedName>
        <fullName evidence="10">Endonuclease III</fullName>
        <ecNumber evidence="10">4.2.99.18</ecNumber>
    </recommendedName>
    <alternativeName>
        <fullName evidence="10">DNA-(apurinic or apyrimidinic site) lyase</fullName>
    </alternativeName>
</protein>
<evidence type="ECO:0000256" key="6">
    <source>
        <dbReference type="ARBA" id="ARBA00023004"/>
    </source>
</evidence>
<comment type="function">
    <text evidence="10">DNA repair enzyme that has both DNA N-glycosylase activity and AP-lyase activity. The DNA N-glycosylase activity releases various damaged pyrimidines from DNA by cleaving the N-glycosidic bond, leaving an AP (apurinic/apyrimidinic) site. The AP-lyase activity cleaves the phosphodiester bond 3' to the AP site by a beta-elimination, leaving a 3'-terminal unsaturated sugar and a product with a terminal 5'-phosphate.</text>
</comment>
<proteinExistence type="inferred from homology"/>
<dbReference type="Pfam" id="PF00730">
    <property type="entry name" value="HhH-GPD"/>
    <property type="match status" value="1"/>
</dbReference>
<evidence type="ECO:0000313" key="14">
    <source>
        <dbReference type="Proteomes" id="UP001500642"/>
    </source>
</evidence>
<evidence type="ECO:0000259" key="12">
    <source>
        <dbReference type="SMART" id="SM00478"/>
    </source>
</evidence>
<feature type="region of interest" description="Disordered" evidence="11">
    <location>
        <begin position="245"/>
        <end position="282"/>
    </location>
</feature>
<dbReference type="SMART" id="SM00525">
    <property type="entry name" value="FES"/>
    <property type="match status" value="1"/>
</dbReference>
<dbReference type="PANTHER" id="PTHR10359:SF18">
    <property type="entry name" value="ENDONUCLEASE III"/>
    <property type="match status" value="1"/>
</dbReference>
<dbReference type="Gene3D" id="1.10.340.30">
    <property type="entry name" value="Hypothetical protein, domain 2"/>
    <property type="match status" value="1"/>
</dbReference>
<dbReference type="NCBIfam" id="TIGR01083">
    <property type="entry name" value="nth"/>
    <property type="match status" value="1"/>
</dbReference>
<feature type="binding site" evidence="10">
    <location>
        <position position="212"/>
    </location>
    <ligand>
        <name>[4Fe-4S] cluster</name>
        <dbReference type="ChEBI" id="CHEBI:49883"/>
    </ligand>
</feature>
<organism evidence="13 14">
    <name type="scientific">Brevibacterium pityocampae</name>
    <dbReference type="NCBI Taxonomy" id="506594"/>
    <lineage>
        <taxon>Bacteria</taxon>
        <taxon>Bacillati</taxon>
        <taxon>Actinomycetota</taxon>
        <taxon>Actinomycetes</taxon>
        <taxon>Micrococcales</taxon>
        <taxon>Brevibacteriaceae</taxon>
        <taxon>Brevibacterium</taxon>
    </lineage>
</organism>
<keyword evidence="2 10" id="KW-0004">4Fe-4S</keyword>
<dbReference type="InterPro" id="IPR004035">
    <property type="entry name" value="Endouclease-III_FeS-bd_BS"/>
</dbReference>
<dbReference type="PROSITE" id="PS00764">
    <property type="entry name" value="ENDONUCLEASE_III_1"/>
    <property type="match status" value="1"/>
</dbReference>
<dbReference type="HAMAP" id="MF_00942">
    <property type="entry name" value="Nth"/>
    <property type="match status" value="1"/>
</dbReference>
<evidence type="ECO:0000256" key="4">
    <source>
        <dbReference type="ARBA" id="ARBA00022763"/>
    </source>
</evidence>
<dbReference type="CDD" id="cd00056">
    <property type="entry name" value="ENDO3c"/>
    <property type="match status" value="1"/>
</dbReference>
<sequence length="282" mass="29842">MLTVAEKSARRFAAETPLGRTRRARKINRVLAEAHPDAACELDFDTPFQLLVATVLSAQTTDVRVNRVTPVLFAAYPDAPALAAAELPDVEEIIRPTGFFRAKARNIVALARDLVDDHDGEVPADLDALVALPGTGRKTALVVLGNAFGVPGLTVDTHVGRLVRRLGLTAATDPVAVERDVAALYPPRDLTMLSHRLIFHGRRICHSRRPACGVCPLTRLCPSFGIGEPDPEKAQALVRTATAVQLDRAARTGPDAAGRAPGEPEARGSAPSGAGPRGDASA</sequence>
<keyword evidence="10" id="KW-0238">DNA-binding</keyword>
<evidence type="ECO:0000256" key="3">
    <source>
        <dbReference type="ARBA" id="ARBA00022723"/>
    </source>
</evidence>
<comment type="catalytic activity">
    <reaction evidence="10">
        <text>2'-deoxyribonucleotide-(2'-deoxyribose 5'-phosphate)-2'-deoxyribonucleotide-DNA = a 3'-end 2'-deoxyribonucleotide-(2,3-dehydro-2,3-deoxyribose 5'-phosphate)-DNA + a 5'-end 5'-phospho-2'-deoxyribonucleoside-DNA + H(+)</text>
        <dbReference type="Rhea" id="RHEA:66592"/>
        <dbReference type="Rhea" id="RHEA-COMP:13180"/>
        <dbReference type="Rhea" id="RHEA-COMP:16897"/>
        <dbReference type="Rhea" id="RHEA-COMP:17067"/>
        <dbReference type="ChEBI" id="CHEBI:15378"/>
        <dbReference type="ChEBI" id="CHEBI:136412"/>
        <dbReference type="ChEBI" id="CHEBI:157695"/>
        <dbReference type="ChEBI" id="CHEBI:167181"/>
        <dbReference type="EC" id="4.2.99.18"/>
    </reaction>
</comment>
<dbReference type="RefSeq" id="WP_425548418.1">
    <property type="nucleotide sequence ID" value="NZ_BAABGL010000004.1"/>
</dbReference>
<feature type="binding site" evidence="10">
    <location>
        <position position="205"/>
    </location>
    <ligand>
        <name>[4Fe-4S] cluster</name>
        <dbReference type="ChEBI" id="CHEBI:49883"/>
    </ligand>
</feature>
<comment type="caution">
    <text evidence="13">The sequence shown here is derived from an EMBL/GenBank/DDBJ whole genome shotgun (WGS) entry which is preliminary data.</text>
</comment>
<evidence type="ECO:0000256" key="9">
    <source>
        <dbReference type="ARBA" id="ARBA00023295"/>
    </source>
</evidence>
<keyword evidence="6 10" id="KW-0408">Iron</keyword>
<keyword evidence="5 10" id="KW-0378">Hydrolase</keyword>
<dbReference type="SUPFAM" id="SSF48150">
    <property type="entry name" value="DNA-glycosylase"/>
    <property type="match status" value="1"/>
</dbReference>
<dbReference type="InterPro" id="IPR005759">
    <property type="entry name" value="Nth"/>
</dbReference>
<keyword evidence="14" id="KW-1185">Reference proteome</keyword>
<comment type="cofactor">
    <cofactor evidence="10">
        <name>[4Fe-4S] cluster</name>
        <dbReference type="ChEBI" id="CHEBI:49883"/>
    </cofactor>
    <text evidence="10">Binds 1 [4Fe-4S] cluster.</text>
</comment>
<keyword evidence="4 10" id="KW-0227">DNA damage</keyword>
<feature type="binding site" evidence="10">
    <location>
        <position position="221"/>
    </location>
    <ligand>
        <name>[4Fe-4S] cluster</name>
        <dbReference type="ChEBI" id="CHEBI:49883"/>
    </ligand>
</feature>
<dbReference type="InterPro" id="IPR003265">
    <property type="entry name" value="HhH-GPD_domain"/>
</dbReference>
<keyword evidence="7 10" id="KW-0411">Iron-sulfur</keyword>
<dbReference type="InterPro" id="IPR023170">
    <property type="entry name" value="HhH_base_excis_C"/>
</dbReference>
<dbReference type="InterPro" id="IPR003651">
    <property type="entry name" value="Endonuclease3_FeS-loop_motif"/>
</dbReference>
<evidence type="ECO:0000256" key="10">
    <source>
        <dbReference type="HAMAP-Rule" id="MF_00942"/>
    </source>
</evidence>
<dbReference type="EC" id="4.2.99.18" evidence="10"/>